<proteinExistence type="predicted"/>
<protein>
    <submittedName>
        <fullName evidence="2">Uncharacterized protein</fullName>
    </submittedName>
</protein>
<gene>
    <name evidence="2" type="ORF">POM88_025137</name>
</gene>
<feature type="compositionally biased region" description="Basic and acidic residues" evidence="1">
    <location>
        <begin position="1"/>
        <end position="20"/>
    </location>
</feature>
<dbReference type="Proteomes" id="UP001237642">
    <property type="component" value="Unassembled WGS sequence"/>
</dbReference>
<comment type="caution">
    <text evidence="2">The sequence shown here is derived from an EMBL/GenBank/DDBJ whole genome shotgun (WGS) entry which is preliminary data.</text>
</comment>
<feature type="region of interest" description="Disordered" evidence="1">
    <location>
        <begin position="331"/>
        <end position="384"/>
    </location>
</feature>
<feature type="region of interest" description="Disordered" evidence="1">
    <location>
        <begin position="290"/>
        <end position="310"/>
    </location>
</feature>
<evidence type="ECO:0000256" key="1">
    <source>
        <dbReference type="SAM" id="MobiDB-lite"/>
    </source>
</evidence>
<reference evidence="2" key="2">
    <citation type="submission" date="2023-05" db="EMBL/GenBank/DDBJ databases">
        <authorList>
            <person name="Schelkunov M.I."/>
        </authorList>
    </citation>
    <scope>NUCLEOTIDE SEQUENCE</scope>
    <source>
        <strain evidence="2">Hsosn_3</strain>
        <tissue evidence="2">Leaf</tissue>
    </source>
</reference>
<feature type="region of interest" description="Disordered" evidence="1">
    <location>
        <begin position="1"/>
        <end position="25"/>
    </location>
</feature>
<dbReference type="AlphaFoldDB" id="A0AAD8MNK1"/>
<keyword evidence="3" id="KW-1185">Reference proteome</keyword>
<reference evidence="2" key="1">
    <citation type="submission" date="2023-02" db="EMBL/GenBank/DDBJ databases">
        <title>Genome of toxic invasive species Heracleum sosnowskyi carries increased number of genes despite the absence of recent whole-genome duplications.</title>
        <authorList>
            <person name="Schelkunov M."/>
            <person name="Shtratnikova V."/>
            <person name="Makarenko M."/>
            <person name="Klepikova A."/>
            <person name="Omelchenko D."/>
            <person name="Novikova G."/>
            <person name="Obukhova E."/>
            <person name="Bogdanov V."/>
            <person name="Penin A."/>
            <person name="Logacheva M."/>
        </authorList>
    </citation>
    <scope>NUCLEOTIDE SEQUENCE</scope>
    <source>
        <strain evidence="2">Hsosn_3</strain>
        <tissue evidence="2">Leaf</tissue>
    </source>
</reference>
<name>A0AAD8MNK1_9APIA</name>
<evidence type="ECO:0000313" key="3">
    <source>
        <dbReference type="Proteomes" id="UP001237642"/>
    </source>
</evidence>
<sequence>MDKSSDVIKSKQDQGQHLHNENGISNGVDGIPVALSCDITTPHRSSRLRELSLPKISITEPTDLVQSEEEVMQSEEFMEEGYESHEEQKQWVKDNGFKQLLEFDLELLPGPFAYNVLKIFEHNSVPLRLSNGEINITEEDVSDVLGLPKGGDSIMLGSIDKYNERIAYWNSQFLNPNQITTIQILQFDDNLDSLVDYNWPEYLLNSLVAAFESWNRSTSLFFNGSLIFLTLLYVDRVRHKGIKLVERMTPSCKGWTEEKLRKKQAIELYNGKFGVGSILPPLRDVLASNKKNSKKSDVDENAQDWNAYEGNGQDWNDYEHHYDNATAQANMQSPEKNGAGGSDYHQNQEWDAWETLHRQNITTSDAMEKDSQNEENEEETEMVS</sequence>
<feature type="compositionally biased region" description="Acidic residues" evidence="1">
    <location>
        <begin position="373"/>
        <end position="384"/>
    </location>
</feature>
<dbReference type="EMBL" id="JAUIZM010000006">
    <property type="protein sequence ID" value="KAK1378393.1"/>
    <property type="molecule type" value="Genomic_DNA"/>
</dbReference>
<evidence type="ECO:0000313" key="2">
    <source>
        <dbReference type="EMBL" id="KAK1378393.1"/>
    </source>
</evidence>
<organism evidence="2 3">
    <name type="scientific">Heracleum sosnowskyi</name>
    <dbReference type="NCBI Taxonomy" id="360622"/>
    <lineage>
        <taxon>Eukaryota</taxon>
        <taxon>Viridiplantae</taxon>
        <taxon>Streptophyta</taxon>
        <taxon>Embryophyta</taxon>
        <taxon>Tracheophyta</taxon>
        <taxon>Spermatophyta</taxon>
        <taxon>Magnoliopsida</taxon>
        <taxon>eudicotyledons</taxon>
        <taxon>Gunneridae</taxon>
        <taxon>Pentapetalae</taxon>
        <taxon>asterids</taxon>
        <taxon>campanulids</taxon>
        <taxon>Apiales</taxon>
        <taxon>Apiaceae</taxon>
        <taxon>Apioideae</taxon>
        <taxon>apioid superclade</taxon>
        <taxon>Tordylieae</taxon>
        <taxon>Tordyliinae</taxon>
        <taxon>Heracleum</taxon>
    </lineage>
</organism>
<dbReference type="PANTHER" id="PTHR34835">
    <property type="entry name" value="OS07G0283600 PROTEIN-RELATED"/>
    <property type="match status" value="1"/>
</dbReference>
<accession>A0AAD8MNK1</accession>